<dbReference type="Proteomes" id="UP001162156">
    <property type="component" value="Unassembled WGS sequence"/>
</dbReference>
<dbReference type="GO" id="GO:0016197">
    <property type="term" value="P:endosomal transport"/>
    <property type="evidence" value="ECO:0007669"/>
    <property type="project" value="TreeGrafter"/>
</dbReference>
<dbReference type="InterPro" id="IPR019497">
    <property type="entry name" value="Sorting_nexin_WASP-bd-dom"/>
</dbReference>
<keyword evidence="3" id="KW-1185">Reference proteome</keyword>
<protein>
    <recommendedName>
        <fullName evidence="1">Sorting nexin protein WASP-binding domain-containing protein</fullName>
    </recommendedName>
</protein>
<dbReference type="PANTHER" id="PTHR45827">
    <property type="entry name" value="SORTING NEXIN"/>
    <property type="match status" value="1"/>
</dbReference>
<sequence length="134" mass="15786">MYSKASVDVKSIGSTYILIGKLYEEQAKIDWLPLFDKLYIYKGITSSLPDILNLQKLSEQKKRECERNSMQQSTLADVRKRADVLTYTVFAELNHFQNERDTDLKLTMKSFLQEQLNFYKNIVCKLEDTLRQFD</sequence>
<comment type="caution">
    <text evidence="2">The sequence shown here is derived from an EMBL/GenBank/DDBJ whole genome shotgun (WGS) entry which is preliminary data.</text>
</comment>
<dbReference type="GO" id="GO:0006897">
    <property type="term" value="P:endocytosis"/>
    <property type="evidence" value="ECO:0007669"/>
    <property type="project" value="TreeGrafter"/>
</dbReference>
<organism evidence="2 3">
    <name type="scientific">Rhamnusium bicolor</name>
    <dbReference type="NCBI Taxonomy" id="1586634"/>
    <lineage>
        <taxon>Eukaryota</taxon>
        <taxon>Metazoa</taxon>
        <taxon>Ecdysozoa</taxon>
        <taxon>Arthropoda</taxon>
        <taxon>Hexapoda</taxon>
        <taxon>Insecta</taxon>
        <taxon>Pterygota</taxon>
        <taxon>Neoptera</taxon>
        <taxon>Endopterygota</taxon>
        <taxon>Coleoptera</taxon>
        <taxon>Polyphaga</taxon>
        <taxon>Cucujiformia</taxon>
        <taxon>Chrysomeloidea</taxon>
        <taxon>Cerambycidae</taxon>
        <taxon>Lepturinae</taxon>
        <taxon>Rhagiini</taxon>
        <taxon>Rhamnusium</taxon>
    </lineage>
</organism>
<proteinExistence type="predicted"/>
<reference evidence="2" key="1">
    <citation type="journal article" date="2023" name="Insect Mol. Biol.">
        <title>Genome sequencing provides insights into the evolution of gene families encoding plant cell wall-degrading enzymes in longhorned beetles.</title>
        <authorList>
            <person name="Shin N.R."/>
            <person name="Okamura Y."/>
            <person name="Kirsch R."/>
            <person name="Pauchet Y."/>
        </authorList>
    </citation>
    <scope>NUCLEOTIDE SEQUENCE</scope>
    <source>
        <strain evidence="2">RBIC_L_NR</strain>
    </source>
</reference>
<dbReference type="GO" id="GO:0031410">
    <property type="term" value="C:cytoplasmic vesicle"/>
    <property type="evidence" value="ECO:0007669"/>
    <property type="project" value="TreeGrafter"/>
</dbReference>
<evidence type="ECO:0000259" key="1">
    <source>
        <dbReference type="Pfam" id="PF10456"/>
    </source>
</evidence>
<dbReference type="AlphaFoldDB" id="A0AAV8X1F8"/>
<dbReference type="EMBL" id="JANEYF010004054">
    <property type="protein sequence ID" value="KAJ8932370.1"/>
    <property type="molecule type" value="Genomic_DNA"/>
</dbReference>
<gene>
    <name evidence="2" type="ORF">NQ314_014737</name>
</gene>
<accession>A0AAV8X1F8</accession>
<evidence type="ECO:0000313" key="3">
    <source>
        <dbReference type="Proteomes" id="UP001162156"/>
    </source>
</evidence>
<dbReference type="Gene3D" id="1.20.1270.60">
    <property type="entry name" value="Arfaptin homology (AH) domain/BAR domain"/>
    <property type="match status" value="1"/>
</dbReference>
<dbReference type="GO" id="GO:0097320">
    <property type="term" value="P:plasma membrane tubulation"/>
    <property type="evidence" value="ECO:0007669"/>
    <property type="project" value="TreeGrafter"/>
</dbReference>
<dbReference type="GO" id="GO:0005886">
    <property type="term" value="C:plasma membrane"/>
    <property type="evidence" value="ECO:0007669"/>
    <property type="project" value="TreeGrafter"/>
</dbReference>
<dbReference type="GO" id="GO:0035091">
    <property type="term" value="F:phosphatidylinositol binding"/>
    <property type="evidence" value="ECO:0007669"/>
    <property type="project" value="TreeGrafter"/>
</dbReference>
<feature type="domain" description="Sorting nexin protein WASP-binding" evidence="1">
    <location>
        <begin position="11"/>
        <end position="134"/>
    </location>
</feature>
<evidence type="ECO:0000313" key="2">
    <source>
        <dbReference type="EMBL" id="KAJ8932370.1"/>
    </source>
</evidence>
<dbReference type="PANTHER" id="PTHR45827:SF1">
    <property type="entry name" value="SORTING NEXIN"/>
    <property type="match status" value="1"/>
</dbReference>
<dbReference type="InterPro" id="IPR027267">
    <property type="entry name" value="AH/BAR_dom_sf"/>
</dbReference>
<dbReference type="Pfam" id="PF10456">
    <property type="entry name" value="BAR_3_WASP_bdg"/>
    <property type="match status" value="1"/>
</dbReference>
<name>A0AAV8X1F8_9CUCU</name>